<protein>
    <submittedName>
        <fullName evidence="5">AMP-binding protein</fullName>
    </submittedName>
</protein>
<evidence type="ECO:0000313" key="6">
    <source>
        <dbReference type="Proteomes" id="UP001376459"/>
    </source>
</evidence>
<feature type="region of interest" description="Disordered" evidence="3">
    <location>
        <begin position="95"/>
        <end position="150"/>
    </location>
</feature>
<dbReference type="Pfam" id="PF00501">
    <property type="entry name" value="AMP-binding"/>
    <property type="match status" value="1"/>
</dbReference>
<accession>A0ABU8UU70</accession>
<dbReference type="Proteomes" id="UP001376459">
    <property type="component" value="Unassembled WGS sequence"/>
</dbReference>
<keyword evidence="1" id="KW-0596">Phosphopantetheine</keyword>
<keyword evidence="6" id="KW-1185">Reference proteome</keyword>
<evidence type="ECO:0000256" key="3">
    <source>
        <dbReference type="SAM" id="MobiDB-lite"/>
    </source>
</evidence>
<evidence type="ECO:0000256" key="2">
    <source>
        <dbReference type="ARBA" id="ARBA00022553"/>
    </source>
</evidence>
<name>A0ABU8UU70_9ACTN</name>
<dbReference type="Gene3D" id="3.40.50.12780">
    <property type="entry name" value="N-terminal domain of ligase-like"/>
    <property type="match status" value="1"/>
</dbReference>
<evidence type="ECO:0000259" key="4">
    <source>
        <dbReference type="Pfam" id="PF00501"/>
    </source>
</evidence>
<reference evidence="5 6" key="1">
    <citation type="submission" date="2024-03" db="EMBL/GenBank/DDBJ databases">
        <title>Novel Streptomyces species of biotechnological and ecological value are a feature of Machair soil.</title>
        <authorList>
            <person name="Prole J.R."/>
            <person name="Goodfellow M."/>
            <person name="Allenby N."/>
            <person name="Ward A.C."/>
        </authorList>
    </citation>
    <scope>NUCLEOTIDE SEQUENCE [LARGE SCALE GENOMIC DNA]</scope>
    <source>
        <strain evidence="5 6">MS1.AVA.1</strain>
    </source>
</reference>
<organism evidence="5 6">
    <name type="scientific">Streptomyces machairae</name>
    <dbReference type="NCBI Taxonomy" id="3134109"/>
    <lineage>
        <taxon>Bacteria</taxon>
        <taxon>Bacillati</taxon>
        <taxon>Actinomycetota</taxon>
        <taxon>Actinomycetes</taxon>
        <taxon>Kitasatosporales</taxon>
        <taxon>Streptomycetaceae</taxon>
        <taxon>Streptomyces</taxon>
    </lineage>
</organism>
<dbReference type="InterPro" id="IPR000873">
    <property type="entry name" value="AMP-dep_synth/lig_dom"/>
</dbReference>
<evidence type="ECO:0000313" key="5">
    <source>
        <dbReference type="EMBL" id="MEJ8672447.1"/>
    </source>
</evidence>
<sequence>MLRLPSHEQPHLRHLLLGGDVLRTRPRPEAPYETVNVYGPTETTVLCTTETVAAHSDDPARPIAIGRPADNVRLSVLDESGSPVPVGTVGSCTSADRAWPSATPTAPNSPPSGSCRTRTAARTRAGTAPAIWSAGPATGRWSSAAGPTTR</sequence>
<dbReference type="PANTHER" id="PTHR44845">
    <property type="entry name" value="CARRIER DOMAIN-CONTAINING PROTEIN"/>
    <property type="match status" value="1"/>
</dbReference>
<keyword evidence="2" id="KW-0597">Phosphoprotein</keyword>
<dbReference type="InterPro" id="IPR042099">
    <property type="entry name" value="ANL_N_sf"/>
</dbReference>
<proteinExistence type="predicted"/>
<dbReference type="PANTHER" id="PTHR44845:SF6">
    <property type="entry name" value="BETA-ALANINE-ACTIVATING ENZYME"/>
    <property type="match status" value="1"/>
</dbReference>
<dbReference type="SUPFAM" id="SSF56801">
    <property type="entry name" value="Acetyl-CoA synthetase-like"/>
    <property type="match status" value="1"/>
</dbReference>
<dbReference type="EMBL" id="JBBKAK010000001">
    <property type="protein sequence ID" value="MEJ8672447.1"/>
    <property type="molecule type" value="Genomic_DNA"/>
</dbReference>
<feature type="compositionally biased region" description="Low complexity" evidence="3">
    <location>
        <begin position="100"/>
        <end position="128"/>
    </location>
</feature>
<comment type="caution">
    <text evidence="5">The sequence shown here is derived from an EMBL/GenBank/DDBJ whole genome shotgun (WGS) entry which is preliminary data.</text>
</comment>
<evidence type="ECO:0000256" key="1">
    <source>
        <dbReference type="ARBA" id="ARBA00022450"/>
    </source>
</evidence>
<feature type="domain" description="AMP-dependent synthetase/ligase" evidence="4">
    <location>
        <begin position="7"/>
        <end position="90"/>
    </location>
</feature>
<gene>
    <name evidence="5" type="ORF">WKI71_41310</name>
</gene>